<reference evidence="1 2" key="1">
    <citation type="journal article" date="2013" name="PLoS Genet.">
        <title>Comparative genome structure, secondary metabolite, and effector coding capacity across Cochliobolus pathogens.</title>
        <authorList>
            <person name="Condon B.J."/>
            <person name="Leng Y."/>
            <person name="Wu D."/>
            <person name="Bushley K.E."/>
            <person name="Ohm R.A."/>
            <person name="Otillar R."/>
            <person name="Martin J."/>
            <person name="Schackwitz W."/>
            <person name="Grimwood J."/>
            <person name="MohdZainudin N."/>
            <person name="Xue C."/>
            <person name="Wang R."/>
            <person name="Manning V.A."/>
            <person name="Dhillon B."/>
            <person name="Tu Z.J."/>
            <person name="Steffenson B.J."/>
            <person name="Salamov A."/>
            <person name="Sun H."/>
            <person name="Lowry S."/>
            <person name="LaButti K."/>
            <person name="Han J."/>
            <person name="Copeland A."/>
            <person name="Lindquist E."/>
            <person name="Barry K."/>
            <person name="Schmutz J."/>
            <person name="Baker S.E."/>
            <person name="Ciuffetti L.M."/>
            <person name="Grigoriev I.V."/>
            <person name="Zhong S."/>
            <person name="Turgeon B.G."/>
        </authorList>
    </citation>
    <scope>NUCLEOTIDE SEQUENCE [LARGE SCALE GENOMIC DNA]</scope>
    <source>
        <strain evidence="1 2">ATCC 44560</strain>
    </source>
</reference>
<evidence type="ECO:0000313" key="1">
    <source>
        <dbReference type="EMBL" id="EUC40027.1"/>
    </source>
</evidence>
<protein>
    <submittedName>
        <fullName evidence="1">Uncharacterized protein</fullName>
    </submittedName>
</protein>
<sequence length="330" mass="37088">ADSYAWLGELKEMGYSLDDISRLLKEDTENSPWIIIERQRTRSCRIDRKYHMNGCVHFRGQWASSQHDPECISVASLDADTERRENVIRVIQEYCGLAGISPHSQDRSKWNGSVCFHENLQGSTAMYEIRESNGRSVSGLIGRISNALADFCHAVGYAQKAGLCCSSFTILRKFLTDDPPYQAYVDVCRIELGLVASLLQQISLVKNLLDENIGTSEDFDSCMQLVEDIFSSIWTSPQILNDRSSGIDKRMHFLALAVQFLCLGFLSYIQAHTGALRPFFLDRPQKRVVIIGTGHSTPSHDYPSIEAELVQLTCMGDMIKDSVLAFSFAH</sequence>
<dbReference type="Proteomes" id="UP000054032">
    <property type="component" value="Unassembled WGS sequence"/>
</dbReference>
<dbReference type="GeneID" id="19124894"/>
<accession>W6YLE1</accession>
<feature type="non-terminal residue" evidence="1">
    <location>
        <position position="1"/>
    </location>
</feature>
<feature type="non-terminal residue" evidence="1">
    <location>
        <position position="330"/>
    </location>
</feature>
<organism evidence="1 2">
    <name type="scientific">Bipolaris oryzae ATCC 44560</name>
    <dbReference type="NCBI Taxonomy" id="930090"/>
    <lineage>
        <taxon>Eukaryota</taxon>
        <taxon>Fungi</taxon>
        <taxon>Dikarya</taxon>
        <taxon>Ascomycota</taxon>
        <taxon>Pezizomycotina</taxon>
        <taxon>Dothideomycetes</taxon>
        <taxon>Pleosporomycetidae</taxon>
        <taxon>Pleosporales</taxon>
        <taxon>Pleosporineae</taxon>
        <taxon>Pleosporaceae</taxon>
        <taxon>Bipolaris</taxon>
    </lineage>
</organism>
<dbReference type="STRING" id="930090.W6YLE1"/>
<dbReference type="AlphaFoldDB" id="W6YLE1"/>
<keyword evidence="2" id="KW-1185">Reference proteome</keyword>
<dbReference type="RefSeq" id="XP_007693459.1">
    <property type="nucleotide sequence ID" value="XM_007695269.1"/>
</dbReference>
<dbReference type="EMBL" id="KI964207">
    <property type="protein sequence ID" value="EUC40027.1"/>
    <property type="molecule type" value="Genomic_DNA"/>
</dbReference>
<dbReference type="eggNOG" id="KOG1840">
    <property type="taxonomic scope" value="Eukaryota"/>
</dbReference>
<dbReference type="HOGENOM" id="CLU_843481_0_0_1"/>
<dbReference type="KEGG" id="bor:COCMIDRAFT_62454"/>
<proteinExistence type="predicted"/>
<dbReference type="OrthoDB" id="428577at2759"/>
<gene>
    <name evidence="1" type="ORF">COCMIDRAFT_62454</name>
</gene>
<name>W6YLE1_COCMI</name>
<evidence type="ECO:0000313" key="2">
    <source>
        <dbReference type="Proteomes" id="UP000054032"/>
    </source>
</evidence>